<keyword evidence="3" id="KW-0813">Transport</keyword>
<dbReference type="PANTHER" id="PTHR43553">
    <property type="entry name" value="HEAVY METAL TRANSPORTER"/>
    <property type="match status" value="1"/>
</dbReference>
<dbReference type="InterPro" id="IPR027417">
    <property type="entry name" value="P-loop_NTPase"/>
</dbReference>
<evidence type="ECO:0000256" key="1">
    <source>
        <dbReference type="ARBA" id="ARBA00004236"/>
    </source>
</evidence>
<organism evidence="11 12">
    <name type="scientific">Thermococcus eurythermalis</name>
    <dbReference type="NCBI Taxonomy" id="1505907"/>
    <lineage>
        <taxon>Archaea</taxon>
        <taxon>Methanobacteriati</taxon>
        <taxon>Methanobacteriota</taxon>
        <taxon>Thermococci</taxon>
        <taxon>Thermococcales</taxon>
        <taxon>Thermococcaceae</taxon>
        <taxon>Thermococcus</taxon>
    </lineage>
</organism>
<protein>
    <submittedName>
        <fullName evidence="11">ABC transporter ATP-binding protein</fullName>
    </submittedName>
</protein>
<evidence type="ECO:0000256" key="6">
    <source>
        <dbReference type="ARBA" id="ARBA00022840"/>
    </source>
</evidence>
<dbReference type="SMART" id="SM00382">
    <property type="entry name" value="AAA"/>
    <property type="match status" value="1"/>
</dbReference>
<evidence type="ECO:0000313" key="11">
    <source>
        <dbReference type="EMBL" id="AIU70286.1"/>
    </source>
</evidence>
<dbReference type="RefSeq" id="WP_050003261.1">
    <property type="nucleotide sequence ID" value="NZ_CP008887.1"/>
</dbReference>
<name>A0A097QUY3_9EURY</name>
<keyword evidence="7" id="KW-1278">Translocase</keyword>
<dbReference type="GeneID" id="25153389"/>
<dbReference type="GO" id="GO:0043190">
    <property type="term" value="C:ATP-binding cassette (ABC) transporter complex"/>
    <property type="evidence" value="ECO:0007669"/>
    <property type="project" value="TreeGrafter"/>
</dbReference>
<dbReference type="Gene3D" id="3.40.50.300">
    <property type="entry name" value="P-loop containing nucleotide triphosphate hydrolases"/>
    <property type="match status" value="1"/>
</dbReference>
<dbReference type="OrthoDB" id="35850at2157"/>
<evidence type="ECO:0000259" key="10">
    <source>
        <dbReference type="PROSITE" id="PS50893"/>
    </source>
</evidence>
<dbReference type="InterPro" id="IPR050095">
    <property type="entry name" value="ECF_ABC_transporter_ATP-bd"/>
</dbReference>
<proteinExistence type="inferred from homology"/>
<feature type="domain" description="ABC transporter" evidence="10">
    <location>
        <begin position="2"/>
        <end position="233"/>
    </location>
</feature>
<accession>A0A097QUY3</accession>
<dbReference type="Pfam" id="PF00005">
    <property type="entry name" value="ABC_tran"/>
    <property type="match status" value="1"/>
</dbReference>
<comment type="similarity">
    <text evidence="2">Belongs to the ABC transporter superfamily.</text>
</comment>
<gene>
    <name evidence="11" type="ORF">TEU_08065</name>
</gene>
<keyword evidence="12" id="KW-1185">Reference proteome</keyword>
<dbReference type="CDD" id="cd03225">
    <property type="entry name" value="ABC_cobalt_CbiO_domain1"/>
    <property type="match status" value="1"/>
</dbReference>
<dbReference type="PANTHER" id="PTHR43553:SF25">
    <property type="entry name" value="ABC-TYPE COBALT TRANSPORT SYSTEM, ATPASE COMPONENT"/>
    <property type="match status" value="1"/>
</dbReference>
<evidence type="ECO:0000256" key="5">
    <source>
        <dbReference type="ARBA" id="ARBA00022741"/>
    </source>
</evidence>
<dbReference type="HOGENOM" id="CLU_000604_1_22_2"/>
<dbReference type="InterPro" id="IPR015856">
    <property type="entry name" value="ABC_transpr_CbiO/EcfA_su"/>
</dbReference>
<dbReference type="KEGG" id="teu:TEU_08065"/>
<dbReference type="SUPFAM" id="SSF52540">
    <property type="entry name" value="P-loop containing nucleoside triphosphate hydrolases"/>
    <property type="match status" value="1"/>
</dbReference>
<comment type="subcellular location">
    <subcellularLocation>
        <location evidence="1">Cell membrane</location>
    </subcellularLocation>
</comment>
<evidence type="ECO:0000256" key="3">
    <source>
        <dbReference type="ARBA" id="ARBA00022448"/>
    </source>
</evidence>
<keyword evidence="4" id="KW-1003">Cell membrane</keyword>
<dbReference type="FunFam" id="3.40.50.300:FF:000224">
    <property type="entry name" value="Energy-coupling factor transporter ATP-binding protein EcfA"/>
    <property type="match status" value="1"/>
</dbReference>
<reference evidence="11 12" key="1">
    <citation type="journal article" date="2015" name="Int. J. Syst. Evol. Microbiol.">
        <title>Thermococcus eurythermalis sp. nov., a conditional piezophilic hyperthermophilic archaeon with a wide temperature range isolated from an oil-immersed chimney in the Guaymas Basin.</title>
        <authorList>
            <person name="Zhao W."/>
            <person name="Zeng X."/>
            <person name="Xiao X."/>
        </authorList>
    </citation>
    <scope>NUCLEOTIDE SEQUENCE [LARGE SCALE GENOMIC DNA]</scope>
    <source>
        <strain evidence="11 12">A501</strain>
    </source>
</reference>
<evidence type="ECO:0000313" key="12">
    <source>
        <dbReference type="Proteomes" id="UP000029980"/>
    </source>
</evidence>
<dbReference type="PROSITE" id="PS50893">
    <property type="entry name" value="ABC_TRANSPORTER_2"/>
    <property type="match status" value="1"/>
</dbReference>
<dbReference type="GO" id="GO:0016887">
    <property type="term" value="F:ATP hydrolysis activity"/>
    <property type="evidence" value="ECO:0007669"/>
    <property type="project" value="InterPro"/>
</dbReference>
<evidence type="ECO:0000256" key="9">
    <source>
        <dbReference type="ARBA" id="ARBA00025157"/>
    </source>
</evidence>
<keyword evidence="6 11" id="KW-0067">ATP-binding</keyword>
<comment type="function">
    <text evidence="9">Probably part of an ABC transporter complex. Responsible for energy coupling to the transport system.</text>
</comment>
<keyword evidence="8" id="KW-0472">Membrane</keyword>
<dbReference type="InterPro" id="IPR003439">
    <property type="entry name" value="ABC_transporter-like_ATP-bd"/>
</dbReference>
<dbReference type="EMBL" id="CP008887">
    <property type="protein sequence ID" value="AIU70286.1"/>
    <property type="molecule type" value="Genomic_DNA"/>
</dbReference>
<sequence length="259" mass="28933">MITVEDVHFSYGGREVLRGVSLTLDQEILALVGPNGSGKTTLAKHLNGLLKPTRGRVLVDGMDTREHTVAELSRKVGYVFQNPEHMFFEETVFKEVAFGPKNLGLSEAEVEERVRWALGAVGLGGFEERTPYSLSGGEKQRLAIACVLAMRPKYLVLDEPTTGLDWKAERSVVEVIKSLRERGHGILLITHDMDLVLELADRVVLLRGGRKVFDGPVEDFFALNLEEYGLEKPEVLLLAERLNVGFVRTVDEIVRRVRP</sequence>
<dbReference type="InterPro" id="IPR017871">
    <property type="entry name" value="ABC_transporter-like_CS"/>
</dbReference>
<dbReference type="PROSITE" id="PS00211">
    <property type="entry name" value="ABC_TRANSPORTER_1"/>
    <property type="match status" value="1"/>
</dbReference>
<dbReference type="InterPro" id="IPR003593">
    <property type="entry name" value="AAA+_ATPase"/>
</dbReference>
<dbReference type="AlphaFoldDB" id="A0A097QUY3"/>
<dbReference type="Proteomes" id="UP000029980">
    <property type="component" value="Chromosome"/>
</dbReference>
<evidence type="ECO:0000256" key="7">
    <source>
        <dbReference type="ARBA" id="ARBA00022967"/>
    </source>
</evidence>
<evidence type="ECO:0000256" key="2">
    <source>
        <dbReference type="ARBA" id="ARBA00005417"/>
    </source>
</evidence>
<dbReference type="STRING" id="1505907.TEU_08065"/>
<dbReference type="GO" id="GO:0042626">
    <property type="term" value="F:ATPase-coupled transmembrane transporter activity"/>
    <property type="evidence" value="ECO:0007669"/>
    <property type="project" value="TreeGrafter"/>
</dbReference>
<evidence type="ECO:0000256" key="4">
    <source>
        <dbReference type="ARBA" id="ARBA00022475"/>
    </source>
</evidence>
<dbReference type="GO" id="GO:0005524">
    <property type="term" value="F:ATP binding"/>
    <property type="evidence" value="ECO:0007669"/>
    <property type="project" value="UniProtKB-KW"/>
</dbReference>
<keyword evidence="5" id="KW-0547">Nucleotide-binding</keyword>
<evidence type="ECO:0000256" key="8">
    <source>
        <dbReference type="ARBA" id="ARBA00023136"/>
    </source>
</evidence>